<organism evidence="1 2">
    <name type="scientific">Flemingia macrophylla</name>
    <dbReference type="NCBI Taxonomy" id="520843"/>
    <lineage>
        <taxon>Eukaryota</taxon>
        <taxon>Viridiplantae</taxon>
        <taxon>Streptophyta</taxon>
        <taxon>Embryophyta</taxon>
        <taxon>Tracheophyta</taxon>
        <taxon>Spermatophyta</taxon>
        <taxon>Magnoliopsida</taxon>
        <taxon>eudicotyledons</taxon>
        <taxon>Gunneridae</taxon>
        <taxon>Pentapetalae</taxon>
        <taxon>rosids</taxon>
        <taxon>fabids</taxon>
        <taxon>Fabales</taxon>
        <taxon>Fabaceae</taxon>
        <taxon>Papilionoideae</taxon>
        <taxon>50 kb inversion clade</taxon>
        <taxon>NPAAA clade</taxon>
        <taxon>indigoferoid/millettioid clade</taxon>
        <taxon>Phaseoleae</taxon>
        <taxon>Flemingia</taxon>
    </lineage>
</organism>
<dbReference type="Proteomes" id="UP001603857">
    <property type="component" value="Unassembled WGS sequence"/>
</dbReference>
<comment type="caution">
    <text evidence="1">The sequence shown here is derived from an EMBL/GenBank/DDBJ whole genome shotgun (WGS) entry which is preliminary data.</text>
</comment>
<dbReference type="AlphaFoldDB" id="A0ABD1N6H0"/>
<dbReference type="EMBL" id="JBGMDY010000002">
    <property type="protein sequence ID" value="KAL2343660.1"/>
    <property type="molecule type" value="Genomic_DNA"/>
</dbReference>
<accession>A0ABD1N6H0</accession>
<gene>
    <name evidence="1" type="ORF">Fmac_004945</name>
</gene>
<protein>
    <submittedName>
        <fullName evidence="1">Uncharacterized protein</fullName>
    </submittedName>
</protein>
<reference evidence="1 2" key="1">
    <citation type="submission" date="2024-08" db="EMBL/GenBank/DDBJ databases">
        <title>Insights into the chromosomal genome structure of Flemingia macrophylla.</title>
        <authorList>
            <person name="Ding Y."/>
            <person name="Zhao Y."/>
            <person name="Bi W."/>
            <person name="Wu M."/>
            <person name="Zhao G."/>
            <person name="Gong Y."/>
            <person name="Li W."/>
            <person name="Zhang P."/>
        </authorList>
    </citation>
    <scope>NUCLEOTIDE SEQUENCE [LARGE SCALE GENOMIC DNA]</scope>
    <source>
        <strain evidence="1">DYQJB</strain>
        <tissue evidence="1">Leaf</tissue>
    </source>
</reference>
<evidence type="ECO:0000313" key="1">
    <source>
        <dbReference type="EMBL" id="KAL2343660.1"/>
    </source>
</evidence>
<name>A0ABD1N6H0_9FABA</name>
<keyword evidence="2" id="KW-1185">Reference proteome</keyword>
<proteinExistence type="predicted"/>
<sequence>MELRGEDESSEEEMRKFAIFDEFQLIIIVLEKVVEIRKFAIFDEFQLIIIVLERVVMIMLPQTTQFSKPCSAFRISVIPPTWSLPILCWCRLCSLECAQMLDEMAVATQVLGVFAQHTKTSYALHSMIYILLERSVSNEDFLVATVNLFTSAAQYQHTIVRISPT</sequence>
<evidence type="ECO:0000313" key="2">
    <source>
        <dbReference type="Proteomes" id="UP001603857"/>
    </source>
</evidence>